<dbReference type="AlphaFoldDB" id="E0E4I1"/>
<dbReference type="Proteomes" id="UP000003244">
    <property type="component" value="Unassembled WGS sequence"/>
</dbReference>
<dbReference type="OrthoDB" id="9805682at2"/>
<dbReference type="STRING" id="596315.HMPREF0634_1358"/>
<evidence type="ECO:0000313" key="10">
    <source>
        <dbReference type="Proteomes" id="UP000003244"/>
    </source>
</evidence>
<accession>E0E4I1</accession>
<dbReference type="InterPro" id="IPR018076">
    <property type="entry name" value="T2SS_GspF_dom"/>
</dbReference>
<evidence type="ECO:0000256" key="6">
    <source>
        <dbReference type="ARBA" id="ARBA00023136"/>
    </source>
</evidence>
<keyword evidence="10" id="KW-1185">Reference proteome</keyword>
<keyword evidence="4 7" id="KW-0812">Transmembrane</keyword>
<gene>
    <name evidence="9" type="ORF">HMPREF0634_1358</name>
</gene>
<feature type="transmembrane region" description="Helical" evidence="7">
    <location>
        <begin position="164"/>
        <end position="184"/>
    </location>
</feature>
<evidence type="ECO:0000256" key="5">
    <source>
        <dbReference type="ARBA" id="ARBA00022989"/>
    </source>
</evidence>
<dbReference type="PANTHER" id="PTHR30012:SF0">
    <property type="entry name" value="TYPE II SECRETION SYSTEM PROTEIN F-RELATED"/>
    <property type="match status" value="1"/>
</dbReference>
<evidence type="ECO:0000256" key="7">
    <source>
        <dbReference type="SAM" id="Phobius"/>
    </source>
</evidence>
<dbReference type="RefSeq" id="WP_007790556.1">
    <property type="nucleotide sequence ID" value="NZ_ADGQ01000066.1"/>
</dbReference>
<evidence type="ECO:0000256" key="2">
    <source>
        <dbReference type="ARBA" id="ARBA00005745"/>
    </source>
</evidence>
<keyword evidence="6 7" id="KW-0472">Membrane</keyword>
<organism evidence="9 10">
    <name type="scientific">Peptostreptococcus stomatis DSM 17678</name>
    <dbReference type="NCBI Taxonomy" id="596315"/>
    <lineage>
        <taxon>Bacteria</taxon>
        <taxon>Bacillati</taxon>
        <taxon>Bacillota</taxon>
        <taxon>Clostridia</taxon>
        <taxon>Peptostreptococcales</taxon>
        <taxon>Peptostreptococcaceae</taxon>
        <taxon>Peptostreptococcus</taxon>
    </lineage>
</organism>
<feature type="transmembrane region" description="Helical" evidence="7">
    <location>
        <begin position="322"/>
        <end position="343"/>
    </location>
</feature>
<feature type="domain" description="Type II secretion system protein GspF" evidence="8">
    <location>
        <begin position="219"/>
        <end position="341"/>
    </location>
</feature>
<dbReference type="eggNOG" id="COG1459">
    <property type="taxonomic scope" value="Bacteria"/>
</dbReference>
<dbReference type="GeneID" id="84801195"/>
<dbReference type="Pfam" id="PF00482">
    <property type="entry name" value="T2SSF"/>
    <property type="match status" value="2"/>
</dbReference>
<keyword evidence="5 7" id="KW-1133">Transmembrane helix</keyword>
<dbReference type="Gene3D" id="1.20.81.30">
    <property type="entry name" value="Type II secretion system (T2SS), domain F"/>
    <property type="match status" value="2"/>
</dbReference>
<feature type="domain" description="Type II secretion system protein GspF" evidence="8">
    <location>
        <begin position="18"/>
        <end position="138"/>
    </location>
</feature>
<sequence length="351" mass="39709">MKILLQKKIRDKELKLICQQIASMEKSGCDLMTIFDTIINTSSKKVSGVMAMVKRNIERGRTMTEAFYLTNAFSVFFISMIRAGEVSGNIDFVFEKMTAYYDREYRLKNKLIAAAIYPMILVFVTLLCLVFMLVFVVPNFESAFAVDMDQLPVATRSLFGLSRFLRANLLILLVFSILLLVSLVQMVKNSREIRAWYDKKKFEIPKVGTINRMVVSDNFSRAMAILLGSGIHIGESIDITTRLLDNSYIERKMKMVGDHIKKGKSVTRSLELSGIFPQVFISMLMSGEESGNFDKSLEMASSYYEKELDLELENLVKIVEPALILLMGLIIGGCLYAILSPMFDMISSLGQ</sequence>
<evidence type="ECO:0000256" key="3">
    <source>
        <dbReference type="ARBA" id="ARBA00022475"/>
    </source>
</evidence>
<protein>
    <submittedName>
        <fullName evidence="9">Bacterial type II secretion system domain protein F</fullName>
    </submittedName>
</protein>
<evidence type="ECO:0000259" key="8">
    <source>
        <dbReference type="Pfam" id="PF00482"/>
    </source>
</evidence>
<dbReference type="InterPro" id="IPR042094">
    <property type="entry name" value="T2SS_GspF_sf"/>
</dbReference>
<reference evidence="9 10" key="1">
    <citation type="submission" date="2010-08" db="EMBL/GenBank/DDBJ databases">
        <authorList>
            <person name="Harkins D.M."/>
            <person name="Madupu R."/>
            <person name="Durkin A.S."/>
            <person name="Torralba M."/>
            <person name="Methe B."/>
            <person name="Sutton G.G."/>
            <person name="Nelson K.E."/>
        </authorList>
    </citation>
    <scope>NUCLEOTIDE SEQUENCE [LARGE SCALE GENOMIC DNA]</scope>
    <source>
        <strain evidence="9 10">DSM 17678</strain>
    </source>
</reference>
<comment type="similarity">
    <text evidence="2">Belongs to the GSP F family.</text>
</comment>
<proteinExistence type="inferred from homology"/>
<dbReference type="PANTHER" id="PTHR30012">
    <property type="entry name" value="GENERAL SECRETION PATHWAY PROTEIN"/>
    <property type="match status" value="1"/>
</dbReference>
<name>E0E4I1_9FIRM</name>
<comment type="subcellular location">
    <subcellularLocation>
        <location evidence="1">Cell membrane</location>
        <topology evidence="1">Multi-pass membrane protein</topology>
    </subcellularLocation>
</comment>
<dbReference type="EMBL" id="ADGQ01000066">
    <property type="protein sequence ID" value="EFM64203.1"/>
    <property type="molecule type" value="Genomic_DNA"/>
</dbReference>
<dbReference type="GO" id="GO:0005886">
    <property type="term" value="C:plasma membrane"/>
    <property type="evidence" value="ECO:0007669"/>
    <property type="project" value="UniProtKB-SubCell"/>
</dbReference>
<dbReference type="PRINTS" id="PR00812">
    <property type="entry name" value="BCTERIALGSPF"/>
</dbReference>
<keyword evidence="3" id="KW-1003">Cell membrane</keyword>
<evidence type="ECO:0000313" key="9">
    <source>
        <dbReference type="EMBL" id="EFM64203.1"/>
    </source>
</evidence>
<comment type="caution">
    <text evidence="9">The sequence shown here is derived from an EMBL/GenBank/DDBJ whole genome shotgun (WGS) entry which is preliminary data.</text>
</comment>
<dbReference type="InterPro" id="IPR003004">
    <property type="entry name" value="GspF/PilC"/>
</dbReference>
<evidence type="ECO:0000256" key="4">
    <source>
        <dbReference type="ARBA" id="ARBA00022692"/>
    </source>
</evidence>
<evidence type="ECO:0000256" key="1">
    <source>
        <dbReference type="ARBA" id="ARBA00004651"/>
    </source>
</evidence>
<feature type="transmembrane region" description="Helical" evidence="7">
    <location>
        <begin position="111"/>
        <end position="137"/>
    </location>
</feature>